<dbReference type="GO" id="GO:0030246">
    <property type="term" value="F:carbohydrate binding"/>
    <property type="evidence" value="ECO:0007669"/>
    <property type="project" value="InterPro"/>
</dbReference>
<organism evidence="2 3">
    <name type="scientific">Ascobolus immersus RN42</name>
    <dbReference type="NCBI Taxonomy" id="1160509"/>
    <lineage>
        <taxon>Eukaryota</taxon>
        <taxon>Fungi</taxon>
        <taxon>Dikarya</taxon>
        <taxon>Ascomycota</taxon>
        <taxon>Pezizomycotina</taxon>
        <taxon>Pezizomycetes</taxon>
        <taxon>Pezizales</taxon>
        <taxon>Ascobolaceae</taxon>
        <taxon>Ascobolus</taxon>
    </lineage>
</organism>
<name>A0A3N4HW53_ASCIM</name>
<dbReference type="InterPro" id="IPR037221">
    <property type="entry name" value="H-type_lectin_dom_sf"/>
</dbReference>
<gene>
    <name evidence="2" type="ORF">BJ508DRAFT_311409</name>
</gene>
<dbReference type="EMBL" id="ML119751">
    <property type="protein sequence ID" value="RPA76090.1"/>
    <property type="molecule type" value="Genomic_DNA"/>
</dbReference>
<dbReference type="SUPFAM" id="SSF141086">
    <property type="entry name" value="Agglutinin HPA-like"/>
    <property type="match status" value="2"/>
</dbReference>
<feature type="domain" description="H-type lectin" evidence="1">
    <location>
        <begin position="308"/>
        <end position="369"/>
    </location>
</feature>
<dbReference type="Gene3D" id="2.60.40.2080">
    <property type="match status" value="2"/>
</dbReference>
<protein>
    <recommendedName>
        <fullName evidence="1">H-type lectin domain-containing protein</fullName>
    </recommendedName>
</protein>
<dbReference type="InterPro" id="IPR019019">
    <property type="entry name" value="H-type_lectin_domain"/>
</dbReference>
<sequence length="374" mass="41501">MSESSRTSGESTPTYNGACTPCTTILGSEASFPEFIICTHKEPETDEDILQRILELRQKLSEPQRAALPPFPDVRKQHPAIGSISGLPTWLTPIIRDNTVQQYVTYVTSREVSISKPAIIPAICEFSCPQRDHADVNLFVSAIAQRDEGFHVQVARPNGSAMKNVGINWLELPEEHTRSGLWHHGILSVKPYMAPTGRRVKEYTVNFKTPFRDIPKVLVWITGMHAEGNKRLSVECGVRNEKVSNSAFVLRIEAGTEDTAILHSIELSWVAYDPSLKGVHSSFVTTDVIRTDAHPQHFNKDYSAFPMGKFTKAPKVMVGLSKLDLAALRSHDQNIKLSATDINHLGFCWNANSSGSTVNHGLGLAYLAIESWKE</sequence>
<proteinExistence type="predicted"/>
<keyword evidence="3" id="KW-1185">Reference proteome</keyword>
<accession>A0A3N4HW53</accession>
<dbReference type="AlphaFoldDB" id="A0A3N4HW53"/>
<reference evidence="2 3" key="1">
    <citation type="journal article" date="2018" name="Nat. Ecol. Evol.">
        <title>Pezizomycetes genomes reveal the molecular basis of ectomycorrhizal truffle lifestyle.</title>
        <authorList>
            <person name="Murat C."/>
            <person name="Payen T."/>
            <person name="Noel B."/>
            <person name="Kuo A."/>
            <person name="Morin E."/>
            <person name="Chen J."/>
            <person name="Kohler A."/>
            <person name="Krizsan K."/>
            <person name="Balestrini R."/>
            <person name="Da Silva C."/>
            <person name="Montanini B."/>
            <person name="Hainaut M."/>
            <person name="Levati E."/>
            <person name="Barry K.W."/>
            <person name="Belfiori B."/>
            <person name="Cichocki N."/>
            <person name="Clum A."/>
            <person name="Dockter R.B."/>
            <person name="Fauchery L."/>
            <person name="Guy J."/>
            <person name="Iotti M."/>
            <person name="Le Tacon F."/>
            <person name="Lindquist E.A."/>
            <person name="Lipzen A."/>
            <person name="Malagnac F."/>
            <person name="Mello A."/>
            <person name="Molinier V."/>
            <person name="Miyauchi S."/>
            <person name="Poulain J."/>
            <person name="Riccioni C."/>
            <person name="Rubini A."/>
            <person name="Sitrit Y."/>
            <person name="Splivallo R."/>
            <person name="Traeger S."/>
            <person name="Wang M."/>
            <person name="Zifcakova L."/>
            <person name="Wipf D."/>
            <person name="Zambonelli A."/>
            <person name="Paolocci F."/>
            <person name="Nowrousian M."/>
            <person name="Ottonello S."/>
            <person name="Baldrian P."/>
            <person name="Spatafora J.W."/>
            <person name="Henrissat B."/>
            <person name="Nagy L.G."/>
            <person name="Aury J.M."/>
            <person name="Wincker P."/>
            <person name="Grigoriev I.V."/>
            <person name="Bonfante P."/>
            <person name="Martin F.M."/>
        </authorList>
    </citation>
    <scope>NUCLEOTIDE SEQUENCE [LARGE SCALE GENOMIC DNA]</scope>
    <source>
        <strain evidence="2 3">RN42</strain>
    </source>
</reference>
<dbReference type="Proteomes" id="UP000275078">
    <property type="component" value="Unassembled WGS sequence"/>
</dbReference>
<dbReference type="Pfam" id="PF09458">
    <property type="entry name" value="H_lectin"/>
    <property type="match status" value="2"/>
</dbReference>
<dbReference type="GO" id="GO:0007155">
    <property type="term" value="P:cell adhesion"/>
    <property type="evidence" value="ECO:0007669"/>
    <property type="project" value="InterPro"/>
</dbReference>
<dbReference type="OrthoDB" id="291007at2759"/>
<feature type="domain" description="H-type lectin" evidence="1">
    <location>
        <begin position="203"/>
        <end position="272"/>
    </location>
</feature>
<evidence type="ECO:0000259" key="1">
    <source>
        <dbReference type="Pfam" id="PF09458"/>
    </source>
</evidence>
<evidence type="ECO:0000313" key="2">
    <source>
        <dbReference type="EMBL" id="RPA76090.1"/>
    </source>
</evidence>
<evidence type="ECO:0000313" key="3">
    <source>
        <dbReference type="Proteomes" id="UP000275078"/>
    </source>
</evidence>